<evidence type="ECO:0000259" key="11">
    <source>
        <dbReference type="PROSITE" id="PS50172"/>
    </source>
</evidence>
<accession>A0AAV8UR02</accession>
<dbReference type="InterPro" id="IPR001357">
    <property type="entry name" value="BRCT_dom"/>
</dbReference>
<dbReference type="GO" id="GO:0005634">
    <property type="term" value="C:nucleus"/>
    <property type="evidence" value="ECO:0007669"/>
    <property type="project" value="UniProtKB-SubCell"/>
</dbReference>
<keyword evidence="3" id="KW-0677">Repeat</keyword>
<sequence length="465" mass="51669">MGELLEALEVLEVELKCPICLCPMVDSCSLAGCGHIFCRACIEHGLRVSRKCPLCKQPTTRRSLRENDIPQLDRVIEGLEKIRCLIEEIPPEILAHACPEPVQASNSSKCAFCSGEESGLSAVVGKLARNEMQNGATVAVHEGCASWSPEVHFNRATGRIVGLKAGIERGKRQLCVTCGKFGATIRCSKRGCPRVYHLPCSLGNRNIVLNEDNYELWCPEHIDLGPVHPEPAHGSEGDSCIVFSQGLEQPCYKCSQRNGDLLRCDKCERSVHLFCHEPPLQGLQPKEKEELIRVASRLKTRVVSDVLESVTHVVTGVKTTLERPRRTGKLLKAMVSGKVIVTFNWVSTAAASLVPEWPPADLFELDGRGKHIRCSRVKMFSQMSFYLGAYKNQLPSRQELQAMITFGGGKVLTRYPARKDGEAYVLREDAEEIPRKKKKVALANRAYQVPEITPRWIMDKISGDD</sequence>
<dbReference type="SUPFAM" id="SSF57903">
    <property type="entry name" value="FYVE/PHD zinc finger"/>
    <property type="match status" value="1"/>
</dbReference>
<dbReference type="Gene3D" id="3.30.40.10">
    <property type="entry name" value="Zinc/RING finger domain, C3HC4 (zinc finger)"/>
    <property type="match status" value="3"/>
</dbReference>
<evidence type="ECO:0000256" key="7">
    <source>
        <dbReference type="ARBA" id="ARBA00023204"/>
    </source>
</evidence>
<evidence type="ECO:0000259" key="12">
    <source>
        <dbReference type="PROSITE" id="PS51805"/>
    </source>
</evidence>
<dbReference type="InterPro" id="IPR036420">
    <property type="entry name" value="BRCT_dom_sf"/>
</dbReference>
<evidence type="ECO:0000259" key="10">
    <source>
        <dbReference type="PROSITE" id="PS50089"/>
    </source>
</evidence>
<dbReference type="SMART" id="SM00249">
    <property type="entry name" value="PHD"/>
    <property type="match status" value="2"/>
</dbReference>
<dbReference type="PROSITE" id="PS51805">
    <property type="entry name" value="EPHD"/>
    <property type="match status" value="1"/>
</dbReference>
<dbReference type="GO" id="GO:0004842">
    <property type="term" value="F:ubiquitin-protein transferase activity"/>
    <property type="evidence" value="ECO:0007669"/>
    <property type="project" value="TreeGrafter"/>
</dbReference>
<keyword evidence="4" id="KW-0227">DNA damage</keyword>
<dbReference type="PANTHER" id="PTHR13763">
    <property type="entry name" value="BREAST CANCER TYPE 1 SUSCEPTIBILITY PROTEIN BRCA1"/>
    <property type="match status" value="1"/>
</dbReference>
<evidence type="ECO:0000256" key="4">
    <source>
        <dbReference type="ARBA" id="ARBA00022763"/>
    </source>
</evidence>
<keyword evidence="6" id="KW-0862">Zinc</keyword>
<keyword evidence="14" id="KW-1185">Reference proteome</keyword>
<comment type="subcellular location">
    <subcellularLocation>
        <location evidence="1">Nucleus</location>
    </subcellularLocation>
</comment>
<evidence type="ECO:0000256" key="1">
    <source>
        <dbReference type="ARBA" id="ARBA00004123"/>
    </source>
</evidence>
<keyword evidence="8" id="KW-0539">Nucleus</keyword>
<evidence type="ECO:0000256" key="2">
    <source>
        <dbReference type="ARBA" id="ARBA00022723"/>
    </source>
</evidence>
<keyword evidence="7" id="KW-0234">DNA repair</keyword>
<dbReference type="PROSITE" id="PS50089">
    <property type="entry name" value="ZF_RING_2"/>
    <property type="match status" value="1"/>
</dbReference>
<evidence type="ECO:0000313" key="13">
    <source>
        <dbReference type="EMBL" id="KAJ8903518.1"/>
    </source>
</evidence>
<dbReference type="PROSITE" id="PS00518">
    <property type="entry name" value="ZF_RING_1"/>
    <property type="match status" value="1"/>
</dbReference>
<dbReference type="Proteomes" id="UP001157974">
    <property type="component" value="Unassembled WGS sequence"/>
</dbReference>
<dbReference type="SUPFAM" id="SSF52113">
    <property type="entry name" value="BRCT domain"/>
    <property type="match status" value="2"/>
</dbReference>
<name>A0AAV8UR02_9RHOD</name>
<dbReference type="InterPro" id="IPR034732">
    <property type="entry name" value="EPHD"/>
</dbReference>
<protein>
    <recommendedName>
        <fullName evidence="15">RING-type E3 ubiquitin transferase BRCA1</fullName>
    </recommendedName>
</protein>
<dbReference type="Pfam" id="PF00628">
    <property type="entry name" value="PHD"/>
    <property type="match status" value="1"/>
</dbReference>
<evidence type="ECO:0000256" key="8">
    <source>
        <dbReference type="ARBA" id="ARBA00023242"/>
    </source>
</evidence>
<dbReference type="PANTHER" id="PTHR13763:SF0">
    <property type="entry name" value="BREAST CANCER TYPE 1 SUSCEPTIBILITY PROTEIN"/>
    <property type="match status" value="1"/>
</dbReference>
<dbReference type="InterPro" id="IPR001841">
    <property type="entry name" value="Znf_RING"/>
</dbReference>
<dbReference type="Pfam" id="PF13771">
    <property type="entry name" value="zf-HC5HC2H"/>
    <property type="match status" value="1"/>
</dbReference>
<evidence type="ECO:0000256" key="9">
    <source>
        <dbReference type="PROSITE-ProRule" id="PRU00175"/>
    </source>
</evidence>
<feature type="domain" description="BRCT" evidence="11">
    <location>
        <begin position="375"/>
        <end position="465"/>
    </location>
</feature>
<evidence type="ECO:0000256" key="5">
    <source>
        <dbReference type="ARBA" id="ARBA00022771"/>
    </source>
</evidence>
<dbReference type="Gene3D" id="3.40.50.10190">
    <property type="entry name" value="BRCT domain"/>
    <property type="match status" value="2"/>
</dbReference>
<evidence type="ECO:0000256" key="6">
    <source>
        <dbReference type="ARBA" id="ARBA00022833"/>
    </source>
</evidence>
<dbReference type="PROSITE" id="PS50172">
    <property type="entry name" value="BRCT"/>
    <property type="match status" value="1"/>
</dbReference>
<gene>
    <name evidence="13" type="ORF">NDN08_004624</name>
</gene>
<dbReference type="GO" id="GO:0045944">
    <property type="term" value="P:positive regulation of transcription by RNA polymerase II"/>
    <property type="evidence" value="ECO:0007669"/>
    <property type="project" value="TreeGrafter"/>
</dbReference>
<evidence type="ECO:0008006" key="15">
    <source>
        <dbReference type="Google" id="ProtNLM"/>
    </source>
</evidence>
<keyword evidence="2" id="KW-0479">Metal-binding</keyword>
<dbReference type="Pfam" id="PF13639">
    <property type="entry name" value="zf-RING_2"/>
    <property type="match status" value="1"/>
</dbReference>
<keyword evidence="5 9" id="KW-0863">Zinc-finger</keyword>
<dbReference type="InterPro" id="IPR011011">
    <property type="entry name" value="Znf_FYVE_PHD"/>
</dbReference>
<reference evidence="13 14" key="1">
    <citation type="journal article" date="2023" name="Nat. Commun.">
        <title>Origin of minicircular mitochondrial genomes in red algae.</title>
        <authorList>
            <person name="Lee Y."/>
            <person name="Cho C.H."/>
            <person name="Lee Y.M."/>
            <person name="Park S.I."/>
            <person name="Yang J.H."/>
            <person name="West J.A."/>
            <person name="Bhattacharya D."/>
            <person name="Yoon H.S."/>
        </authorList>
    </citation>
    <scope>NUCLEOTIDE SEQUENCE [LARGE SCALE GENOMIC DNA]</scope>
    <source>
        <strain evidence="13 14">CCMP1338</strain>
        <tissue evidence="13">Whole cell</tissue>
    </source>
</reference>
<dbReference type="AlphaFoldDB" id="A0AAV8UR02"/>
<dbReference type="GO" id="GO:0000724">
    <property type="term" value="P:double-strand break repair via homologous recombination"/>
    <property type="evidence" value="ECO:0007669"/>
    <property type="project" value="TreeGrafter"/>
</dbReference>
<dbReference type="SMART" id="SM00184">
    <property type="entry name" value="RING"/>
    <property type="match status" value="1"/>
</dbReference>
<proteinExistence type="predicted"/>
<organism evidence="13 14">
    <name type="scientific">Rhodosorus marinus</name>
    <dbReference type="NCBI Taxonomy" id="101924"/>
    <lineage>
        <taxon>Eukaryota</taxon>
        <taxon>Rhodophyta</taxon>
        <taxon>Stylonematophyceae</taxon>
        <taxon>Stylonematales</taxon>
        <taxon>Stylonemataceae</taxon>
        <taxon>Rhodosorus</taxon>
    </lineage>
</organism>
<feature type="domain" description="PHD-type" evidence="12">
    <location>
        <begin position="107"/>
        <end position="222"/>
    </location>
</feature>
<evidence type="ECO:0000256" key="3">
    <source>
        <dbReference type="ARBA" id="ARBA00022737"/>
    </source>
</evidence>
<comment type="caution">
    <text evidence="13">The sequence shown here is derived from an EMBL/GenBank/DDBJ whole genome shotgun (WGS) entry which is preliminary data.</text>
</comment>
<dbReference type="EMBL" id="JAMWBK010000007">
    <property type="protein sequence ID" value="KAJ8903518.1"/>
    <property type="molecule type" value="Genomic_DNA"/>
</dbReference>
<dbReference type="SUPFAM" id="SSF57850">
    <property type="entry name" value="RING/U-box"/>
    <property type="match status" value="1"/>
</dbReference>
<feature type="domain" description="RING-type" evidence="10">
    <location>
        <begin position="17"/>
        <end position="56"/>
    </location>
</feature>
<dbReference type="InterPro" id="IPR013083">
    <property type="entry name" value="Znf_RING/FYVE/PHD"/>
</dbReference>
<dbReference type="GO" id="GO:0008270">
    <property type="term" value="F:zinc ion binding"/>
    <property type="evidence" value="ECO:0007669"/>
    <property type="project" value="UniProtKB-KW"/>
</dbReference>
<dbReference type="InterPro" id="IPR001965">
    <property type="entry name" value="Znf_PHD"/>
</dbReference>
<dbReference type="InterPro" id="IPR017907">
    <property type="entry name" value="Znf_RING_CS"/>
</dbReference>
<evidence type="ECO:0000313" key="14">
    <source>
        <dbReference type="Proteomes" id="UP001157974"/>
    </source>
</evidence>
<dbReference type="InterPro" id="IPR031099">
    <property type="entry name" value="BRCA1-associated"/>
</dbReference>
<dbReference type="InterPro" id="IPR019787">
    <property type="entry name" value="Znf_PHD-finger"/>
</dbReference>